<dbReference type="FunFam" id="2.10.25.10:FF:000090">
    <property type="entry name" value="laminin subunit alpha"/>
    <property type="match status" value="3"/>
</dbReference>
<dbReference type="Gene3D" id="2.10.25.10">
    <property type="entry name" value="Laminin"/>
    <property type="match status" value="9"/>
</dbReference>
<name>A0AA97IVV1_EUBMA</name>
<evidence type="ECO:0000256" key="2">
    <source>
        <dbReference type="ARBA" id="ARBA00004613"/>
    </source>
</evidence>
<dbReference type="Pfam" id="PF02210">
    <property type="entry name" value="Laminin_G_2"/>
    <property type="match status" value="2"/>
</dbReference>
<dbReference type="FunFam" id="2.60.40.10:FF:000915">
    <property type="entry name" value="Usherin"/>
    <property type="match status" value="1"/>
</dbReference>
<keyword evidence="5" id="KW-0716">Sensory transduction</keyword>
<feature type="domain" description="Fibronectin type-III" evidence="27">
    <location>
        <begin position="3778"/>
        <end position="3868"/>
    </location>
</feature>
<feature type="domain" description="Fibronectin type-III" evidence="27">
    <location>
        <begin position="2145"/>
        <end position="2243"/>
    </location>
</feature>
<dbReference type="SMART" id="SM00282">
    <property type="entry name" value="LamG"/>
    <property type="match status" value="2"/>
</dbReference>
<dbReference type="FunFam" id="2.60.40.10:FF:001176">
    <property type="entry name" value="Usherin"/>
    <property type="match status" value="1"/>
</dbReference>
<dbReference type="FunFam" id="2.60.40.10:FF:001004">
    <property type="entry name" value="Usherin"/>
    <property type="match status" value="1"/>
</dbReference>
<feature type="disulfide bond" evidence="22">
    <location>
        <begin position="718"/>
        <end position="727"/>
    </location>
</feature>
<dbReference type="FunFam" id="2.60.40.10:FF:001161">
    <property type="entry name" value="Usherin"/>
    <property type="match status" value="1"/>
</dbReference>
<feature type="domain" description="Laminin EGF-like" evidence="26">
    <location>
        <begin position="695"/>
        <end position="747"/>
    </location>
</feature>
<feature type="domain" description="Fibronectin type-III" evidence="27">
    <location>
        <begin position="2726"/>
        <end position="2819"/>
    </location>
</feature>
<keyword evidence="6 24" id="KW-0812">Transmembrane</keyword>
<feature type="domain" description="Fibronectin type-III" evidence="27">
    <location>
        <begin position="1369"/>
        <end position="1467"/>
    </location>
</feature>
<feature type="disulfide bond" evidence="22">
    <location>
        <begin position="871"/>
        <end position="880"/>
    </location>
</feature>
<proteinExistence type="predicted"/>
<dbReference type="FunFam" id="2.60.40.10:FF:001882">
    <property type="entry name" value="Usherin"/>
    <property type="match status" value="1"/>
</dbReference>
<feature type="domain" description="Fibronectin type-III" evidence="27">
    <location>
        <begin position="2437"/>
        <end position="2531"/>
    </location>
</feature>
<dbReference type="FunFam" id="2.60.40.10:FF:001211">
    <property type="entry name" value="Usherin"/>
    <property type="match status" value="1"/>
</dbReference>
<feature type="domain" description="Fibronectin type-III" evidence="27">
    <location>
        <begin position="3869"/>
        <end position="3966"/>
    </location>
</feature>
<feature type="domain" description="Fibronectin type-III" evidence="27">
    <location>
        <begin position="1247"/>
        <end position="1363"/>
    </location>
</feature>
<evidence type="ECO:0000259" key="26">
    <source>
        <dbReference type="PROSITE" id="PS50027"/>
    </source>
</evidence>
<feature type="domain" description="Laminin EGF-like" evidence="26">
    <location>
        <begin position="642"/>
        <end position="694"/>
    </location>
</feature>
<dbReference type="FunFam" id="2.60.40.10:FF:001379">
    <property type="entry name" value="Usherin"/>
    <property type="match status" value="1"/>
</dbReference>
<keyword evidence="14" id="KW-0966">Cell projection</keyword>
<dbReference type="Gene3D" id="2.60.120.260">
    <property type="entry name" value="Galactose-binding domain-like"/>
    <property type="match status" value="1"/>
</dbReference>
<dbReference type="SUPFAM" id="SSF49899">
    <property type="entry name" value="Concanavalin A-like lectins/glucanases"/>
    <property type="match status" value="3"/>
</dbReference>
<evidence type="ECO:0000256" key="1">
    <source>
        <dbReference type="ARBA" id="ARBA00004437"/>
    </source>
</evidence>
<dbReference type="PROSITE" id="PS01248">
    <property type="entry name" value="EGF_LAM_1"/>
    <property type="match status" value="3"/>
</dbReference>
<feature type="domain" description="Fibronectin type-III" evidence="27">
    <location>
        <begin position="2244"/>
        <end position="2331"/>
    </location>
</feature>
<dbReference type="GO" id="GO:0005518">
    <property type="term" value="F:collagen binding"/>
    <property type="evidence" value="ECO:0007669"/>
    <property type="project" value="UniProtKB-ARBA"/>
</dbReference>
<evidence type="ECO:0000256" key="12">
    <source>
        <dbReference type="ARBA" id="ARBA00023157"/>
    </source>
</evidence>
<dbReference type="GO" id="GO:0032391">
    <property type="term" value="C:photoreceptor connecting cilium"/>
    <property type="evidence" value="ECO:0007669"/>
    <property type="project" value="UniProtKB-ARBA"/>
</dbReference>
<keyword evidence="15 22" id="KW-0424">Laminin EGF-like domain</keyword>
<dbReference type="Pfam" id="PF00041">
    <property type="entry name" value="fn3"/>
    <property type="match status" value="21"/>
</dbReference>
<evidence type="ECO:0000256" key="4">
    <source>
        <dbReference type="ARBA" id="ARBA00022525"/>
    </source>
</evidence>
<feature type="domain" description="Fibronectin type-III" evidence="27">
    <location>
        <begin position="3967"/>
        <end position="4070"/>
    </location>
</feature>
<dbReference type="GO" id="GO:0005576">
    <property type="term" value="C:extracellular region"/>
    <property type="evidence" value="ECO:0007669"/>
    <property type="project" value="UniProtKB-SubCell"/>
</dbReference>
<sequence length="5210" mass="575617">MICLALPLHCGFLFHAIETFIMVYYTSLPLASSQGHFPRLENVGAFKNISVVPTEATCGLPDRSAFCQSSVAVESVQSCTLQFCIQKCPYRSSSASYIAILSEGLGTCISQDKNDLYPGSTSNSSSFIFHNLKGCFSTPHARRLGTSFTLTVWLKPEKEGVMCVVEKAVDGQTVFKLTVSEKETMFYYHTVNGLQPPIKVMTLGRILVKKWNHLSVQVHHTRISFFINGLEEDNTAFDSRSLVGWHTDISVDGEWRVGQNVNGSEQFVGRMQDFRLYQVSLTNRDIIEVGSGKFPELHTQSKCRCPSSHPRVHPLVQRYCIPNGADDTTNDRVLRLNPEAHPLSYINDNDIGTSWISSVFRNTEQLDNGVTITIDLENGQYQVFYIILQFFSPQPEAMQIQRRKQNDLDWEDWQYFARDCSVFKMQNNGSLENPDSVNCLQLPSMTPYSRGNITFSILTPEPNRRPGYNDFYNTPALQEFVKVSEVKIHLFGQYYTTVPWVNFKHRYYGIDEITISGRCNCHGHADLCDTSTNPYRCLCSKESYTEGNNCDHCWPLYNDKPFHPGDQVHAYNCKPCQCYGHAISCYYNRTMDLFPNEHYRGGGGVCDNCQHNTTGRNCELCKDFFYRHVDADLSAVNVCRPCECDMAGTETTSLLCNKIGGQCNCKRHVSGRHCNQCQEGFYNLQQSNHDGCSPCNCNTSGTVNGDITCHQNSGQCKCKGNVIGLWCDHCNFGYKLLQSVNRDGCEPCHCHALGSMNEFCNPLTGQCNCKEGIKGLHCDTCIDNFYGLDVFGCKPCDCDEGGSIPGTVCSPQTGQCICKPDFGQRQCDDCLDGHYKVEQNDSLVCLPCNCNKAGTVNGSLLCDKSTGQCLCKTGVTGFQCEQCKSHMYSLTARNLLGCEICDCDPLGTLPGTICDQINGQCVCSPYHYGRRCDKCKPGFYVSLHSVNGCLPCLCHTSGSVDVVDCDSLTGQCICQDSSVAGKRCDRCAALYYGFDSETGRCQRCNCHPAGAINGTCHPITGQCVCKQFVTGSKCDNCVPNASNLDVHNLFGCSKTPSQQPPPRGQVLNSSAIRLSWNPPDSPNSNWLTYDLYRNGSGIYTVGDHYPYSTQDFTESSLSPYTFYSYYLEASNVHGSTRSTILTYRTEPGIPVGNLHLSSILPVGPYSVSFNWTTLSNDSGPIEKYILTCTSSVDFQPCGQYESLETSTTVWNLVPFMKYSFYVQACTSGGCLLSQPVAVITAQAPPEEQQPPVIESISSTELFVEWSPPKKPNGIIIRYELYMKGVLLSNRGLVPPDSCIFQASGWFNPHPMTESANENALTPPLTSTKITGLEPFTEYEFRVLSVNMVGSTFSKWTSQRTAEAAPVFMPPPSVFPLSPYSLNVSWEKPRDNEARGEVMGYSINVITEQKVLPVFSQVLYVAEAHERSYTVTGLEPYRIYYFTVTLCNRVGCVSSEPGTGQTLVAAPRQLIAPHAEGVNSTVIKISWKKPQELNGPPPTYQLERIDASFATSNVTVVKGIRFPGNGYYKFPASTIPANTYFTGIKVSFRTAEPDGLILFSVSPGNQEEYIALQLQSGRPYFLFDPQGSAVALTPDNDGGRQYNDNNWHHITAVRNQALGIITVDGQFTGSSLATSGSTIIGEGTGVFIGGLPQGFTILRKDTGFTKIVTQGFVGCLRDVFLKKMHHPHEVWEPLKWQEAMEQRNVYQSWEGCPSVLAKGAHFLGKGFLELHSNLLLGSLNIEISFTFKTDQLNGLLLFVYNKEGLDFLAVELKSGILRFLLKNSFVSTHVNLWLGLSYCDGKWKKVILKKEGLVVSASMDELTEQVAEPGLEELIVNSPVYIGGIPDEIQDAFKELGLEQGFGGCMKDVKFTRGAVVNLASVSSSAVRVNLDGCLSTDSAVNCRGNDSILVYQGKEQSVYESGLQPFTEYLYRVIASNKGGSVSSAWNRGRTRESVPQNVPTPSRVHSINGYSIEVTWDEPVGIIGVIEKYILKASSEDGSSMSPVSTEISNTSAFTGMLTGLQPSTAYAVTLTVCTLAGCTESSHALNISTPQEAPQNVHPPTAISFPTSLLLSWSPPKRPNGNITQYYLYMDTQLIYTGNETKHIVKDLRVFTAYPFLLTACTIAGCTNSSQVTLLTAQLPPAHVEAPILTVLDSITIYAQWKEPEEVNGILQGYILYIAKKEKNVTVWNLIYNSTDLSQDYTIRHLFPGTEYFIRLAACTGGGCMISETTSAITTESTPEGISAPEAQSYSSDSFNISWTKPEYPNGIITSYGLYMNGILVQNSLQLSCYISGLSPWSRYSFRVQACTAKGCALGPVIEAHTLEDVPKGKIEVFVINDGPRTVQIKWLPPHEPNGLLTYAVLLTGFFYTDEARGNYVMFNGTQIVHINKEANVWVPIGGLIPYSNYTIQVNASNSQGFVISDPVTITIPPGAPDGMLPPRLSSATSTSLQVVWSTPARNNAPGLPSYRLQLRPKHSPEDILELFSKPLASLNHLVMDLQPYTAYEIRVIACNEYGDTYSEWTSVLTAEDKPGPMDPPLVLDIKSRTVTISWQHPSKPNGIITHYNVYQNGQLHAAVPGTSSKCTVHNLHPYTMYWFQVEGCTSKGCSISPEIPTIQTLPDAPEDILAPVLYSDTPTSVLVSWQLPLHPNGLVENYTIERRVKGTEQISTVASLPSNHSKRYLDQSPSLSPWKKYEYRIMASTLQGGINSSAWAEVITKPSRPAGVQPPEVEALGPTTAKVSWKPPFILNGQILSYEIRMPDPRITLTSNLSSSMNYIITNLIPFTNYSVTIVACSGGDGYVGGCTESLATYITTHPMLPQGIHPLSVTPISESFIAVSWQPPSKPNGRHIRYELLRRKIQQPLASNPPEDLNLWHNIYSGSQWFYEDKGLSRYTTYEYKLLVHNEVGYGSSEQMIAATLAGFPKKGSNVTAQPLNHTAIEVEWTVPTLQDLQGSIEYYILFWTTSARNNSRKIPPSENRSVIGELHPNTEYQILLQVFNGVHSITSEVVCVTTLDGEPEGMFPPEVVIINSTAVRVIWTSPSNPNGVVTEYSIYVNNKPYKTGMNAPGSFLLGDLSPFTVYDIQVEVCTVYACVRSNGTQITTVEDEPKEISAPQIYVLSSRSLQINWASPGQPNGIILGYDLLRKSLKRCIVAQKLPIHQTVGACLPLECDIHENICGGLCYNPQFKVCCNGILHNSMPGFQCCEDKYIQVILNTSGVCCGGQMHAVQPNYHCCGSYYTRVLGGEVCCSNEEQNWISVGIGESCCQGTPYSTSGNQICCGRSLHDGFNHQCCGGEIVSKDLICCGDEEKGTVHRPATGMFCCGHEYVNMSSTICCSASSGESKAHIKKNDPVPLKCCETELIPKSEECCNGLGYNPLKYVCSDRISAGMMMKVKEECKASILCPVSMEATAYCGRCDFDPHAHICAWIKSSWNDTDKKGNEGICPTVEEKVYTGGPTQYSFTDLNLQPYVKYEYRVAAWNKQGKGFSETGSATTKQDVPEGISPPQWAKVDSREDMIFLNWEEPLHPNGIIIHYIILRNGIERFRGKELSFTDTGGIQPYQEYSYQLRVCSVAGCADSSKVVAVTIQGVPENVQPPTVTALSATALHLSWMAPRKPNGIIREYQISQTGKGLIHTDTASRMQHTVSDLQPHRNYSFIVTACTFAGCSSSWASSGRTLQDAPHGVWSQPRHIIVSSTIVELYWDEPEKPNGIISQYRLLRNGGEIFKGGKGSLNFTDFGLQPNSRYVYQLEARTRGGSNASDKYVIQTPVVTPEEIPVPYNITIMDAYSISVAWDSPGLFNTYAPLKYNILLNPGSISPLVKSVGQPNFSLLNGLDPYTQYEIRIQACQNVGCGVGERAYARTAEAPPKELSPPVVTATGSASIEVKWIPPKKSNGIIKNYFVYRRPVGTREELLIFIWSEGALEFIDATDALQPFTEYEYRIRAQNSKGSVDSLWSSTQTLEAPPWGLKAPWAQAISAYSVLLNWTSPTSSNGVISQYRVVYQERQSDPTFNTPAVTALTVPGTMHQTHLFGLKPFTTYHIHIVAVNNAGQVSSPWTSVRTLEAFPSALSNFTVEKKENGRALLLKWEEPSKPNGVIKTYNIFNDDNLEYSGLSRQFLFRRLEPFTLYSLVLEACTNAGCTRSPSQPIWTDEAPPASQMAPVIQSVNATSIELSWSKPINSNGKIIRYEVIHRCAKEDASGNNATTGEEKIVFTEHNTGSDLFVYNVQHLQPWTRYEYKIRAWNSAGYTDSSWSVAKTSQAAPKGLAAPVLQYIPASPDKILILWSSPEEPNGILQSYRLQRNDVPYPFSFSSTVFNYTDEELLPYAVYYYAVTACTMGGCSTSDPTSIRTLEAAPASVSPPSLDYISATQINMSWSPPQIQNGEITKYILKLNGDDEVYVGKSLFRTVLNLQPYTKYEITLVACTNGGCTASEPQSVWTMEATPLNMEAPKLLVTGSESIEITWKAPVNPNGKIQSYELRRNDILVYSGLDTRYHDFILTPGIEYSYAVIANNSQGSVTSPIAKIRTNPSAPSGMLPPRLYSWTSGLILVSWDPPAKVNGDISNYTITLRDPVELVKKTVHMDSSHVSFRRRSYTAAELKPCHRYEVQVQACTPLGCTSSEWASVQTLEAPPEIQPAPLIDIQSNSDGFQSVLSVAWTGPKKPNGKILYYELYRRQATNSQLNIDLVLVYNGSSTSFKDNKLLPFTEYEYQVWSVNSAGRAASTWTRCRTGPAPPQGLHAPQFGTVASTLAVVNISPPLKPNGIVSLYRLFSKNTKGNDVVLSEGTGTQQTIHGLKPFTTYSVGVEACTCFNCCSKGPVAELTTQPAPPSQQPPPYVHSLTSRNASFQWNTPQEPNGIVKRYELHMYMSCPPHLQPIERTCKPGPIEVKYSGSGRSSNVSDLQPYTTYYLRVVSYNSVGSSTSEWISLVTKKEVPQYKAPFTVVSNLSTIYLDWSHTFLLNGQLKEYVLMEGGQRIYSGFDTWLYLPRTSDKTYLFQVSCTTDEGSAVTPVIKYNTATGLGPVLTTPGEKAEAEKKQEAFYTELWFVALMAILGLILLAVFLSLILQRKISKQPYARERPPLVPLQKRMSPMVVYSQGETHMGLADTKIPGPGSPMSTRSNQSVSDPRVSSQGQIQRTCSQGSLHRSVSQLIDVYDKKSLIEDSVWDTIIHGHDSGMYVDDEDLVSAIKGFSTVTKEHTTFTDTHL</sequence>
<dbReference type="FunFam" id="2.60.40.10:FF:001716">
    <property type="entry name" value="Usherin"/>
    <property type="match status" value="1"/>
</dbReference>
<feature type="domain" description="Laminin EGF-like" evidence="26">
    <location>
        <begin position="796"/>
        <end position="847"/>
    </location>
</feature>
<feature type="domain" description="Fibronectin type-III" evidence="27">
    <location>
        <begin position="1959"/>
        <end position="2054"/>
    </location>
</feature>
<feature type="domain" description="Fibronectin type-III" evidence="27">
    <location>
        <begin position="4639"/>
        <end position="4740"/>
    </location>
</feature>
<feature type="domain" description="Fibronectin type-III" evidence="27">
    <location>
        <begin position="3687"/>
        <end position="3777"/>
    </location>
</feature>
<dbReference type="CDD" id="cd00063">
    <property type="entry name" value="FN3"/>
    <property type="match status" value="32"/>
</dbReference>
<feature type="domain" description="Fibronectin type-III" evidence="27">
    <location>
        <begin position="2927"/>
        <end position="3018"/>
    </location>
</feature>
<evidence type="ECO:0000256" key="5">
    <source>
        <dbReference type="ARBA" id="ARBA00022606"/>
    </source>
</evidence>
<dbReference type="FunFam" id="2.60.40.10:FF:000991">
    <property type="entry name" value="Usherin"/>
    <property type="match status" value="1"/>
</dbReference>
<feature type="domain" description="Laminin G" evidence="25">
    <location>
        <begin position="1716"/>
        <end position="1893"/>
    </location>
</feature>
<evidence type="ECO:0000256" key="8">
    <source>
        <dbReference type="ARBA" id="ARBA00022737"/>
    </source>
</evidence>
<evidence type="ECO:0000259" key="25">
    <source>
        <dbReference type="PROSITE" id="PS50025"/>
    </source>
</evidence>
<dbReference type="GO" id="GO:0007601">
    <property type="term" value="P:visual perception"/>
    <property type="evidence" value="ECO:0007669"/>
    <property type="project" value="UniProtKB-KW"/>
</dbReference>
<dbReference type="FunFam" id="2.60.40.10:FF:001052">
    <property type="entry name" value="Usherin"/>
    <property type="match status" value="1"/>
</dbReference>
<keyword evidence="4" id="KW-0964">Secreted</keyword>
<dbReference type="FunFam" id="2.60.40.10:FF:001255">
    <property type="entry name" value="usherin"/>
    <property type="match status" value="1"/>
</dbReference>
<keyword evidence="16" id="KW-0844">Vision</keyword>
<dbReference type="InterPro" id="IPR013783">
    <property type="entry name" value="Ig-like_fold"/>
</dbReference>
<feature type="disulfide bond" evidence="22">
    <location>
        <begin position="1025"/>
        <end position="1034"/>
    </location>
</feature>
<feature type="domain" description="Fibronectin type-III" evidence="27">
    <location>
        <begin position="4447"/>
        <end position="4534"/>
    </location>
</feature>
<keyword evidence="9" id="KW-1009">Hearing</keyword>
<evidence type="ECO:0000256" key="23">
    <source>
        <dbReference type="SAM" id="MobiDB-lite"/>
    </source>
</evidence>
<feature type="domain" description="Fibronectin type-III" evidence="27">
    <location>
        <begin position="2623"/>
        <end position="2722"/>
    </location>
</feature>
<dbReference type="GO" id="GO:0048731">
    <property type="term" value="P:system development"/>
    <property type="evidence" value="ECO:0007669"/>
    <property type="project" value="UniProtKB-ARBA"/>
</dbReference>
<feature type="domain" description="Laminin EGF-like" evidence="26">
    <location>
        <begin position="901"/>
        <end position="951"/>
    </location>
</feature>
<dbReference type="Gene3D" id="2.60.120.200">
    <property type="match status" value="3"/>
</dbReference>
<dbReference type="PRINTS" id="PR00011">
    <property type="entry name" value="EGFLAMININ"/>
</dbReference>
<dbReference type="FunFam" id="2.60.120.260:FF:000069">
    <property type="entry name" value="Usherin"/>
    <property type="match status" value="1"/>
</dbReference>
<dbReference type="InterPro" id="IPR006558">
    <property type="entry name" value="LamG-like"/>
</dbReference>
<dbReference type="GO" id="GO:0005604">
    <property type="term" value="C:basement membrane"/>
    <property type="evidence" value="ECO:0007669"/>
    <property type="project" value="UniProtKB-ARBA"/>
</dbReference>
<dbReference type="SUPFAM" id="SSF57196">
    <property type="entry name" value="EGF/Laminin"/>
    <property type="match status" value="8"/>
</dbReference>
<dbReference type="GeneID" id="129323795"/>
<gene>
    <name evidence="30" type="primary">USH2A</name>
</gene>
<dbReference type="CDD" id="cd00055">
    <property type="entry name" value="EGF_Lam"/>
    <property type="match status" value="10"/>
</dbReference>
<dbReference type="FunFam" id="2.60.120.200:FF:000125">
    <property type="entry name" value="Usherin"/>
    <property type="match status" value="1"/>
</dbReference>
<organism evidence="29 30">
    <name type="scientific">Eublepharis macularius</name>
    <name type="common">Leopard gecko</name>
    <name type="synonym">Cyrtodactylus macularius</name>
    <dbReference type="NCBI Taxonomy" id="481883"/>
    <lineage>
        <taxon>Eukaryota</taxon>
        <taxon>Metazoa</taxon>
        <taxon>Chordata</taxon>
        <taxon>Craniata</taxon>
        <taxon>Vertebrata</taxon>
        <taxon>Euteleostomi</taxon>
        <taxon>Lepidosauria</taxon>
        <taxon>Squamata</taxon>
        <taxon>Bifurcata</taxon>
        <taxon>Gekkota</taxon>
        <taxon>Eublepharidae</taxon>
        <taxon>Eublepharinae</taxon>
        <taxon>Eublepharis</taxon>
    </lineage>
</organism>
<dbReference type="SUPFAM" id="SSF49265">
    <property type="entry name" value="Fibronectin type III"/>
    <property type="match status" value="21"/>
</dbReference>
<evidence type="ECO:0000256" key="24">
    <source>
        <dbReference type="SAM" id="Phobius"/>
    </source>
</evidence>
<keyword evidence="12 22" id="KW-1015">Disulfide bond</keyword>
<dbReference type="FunFam" id="2.10.25.10:FF:000330">
    <property type="entry name" value="usherin"/>
    <property type="match status" value="1"/>
</dbReference>
<evidence type="ECO:0000256" key="21">
    <source>
        <dbReference type="ARBA" id="ARBA00082367"/>
    </source>
</evidence>
<dbReference type="FunFam" id="2.60.40.10:FF:002683">
    <property type="entry name" value="Predicted protein"/>
    <property type="match status" value="1"/>
</dbReference>
<evidence type="ECO:0000313" key="30">
    <source>
        <dbReference type="RefSeq" id="XP_054826524.1"/>
    </source>
</evidence>
<evidence type="ECO:0000256" key="7">
    <source>
        <dbReference type="ARBA" id="ARBA00022729"/>
    </source>
</evidence>
<feature type="domain" description="Fibronectin type-III" evidence="27">
    <location>
        <begin position="4538"/>
        <end position="4637"/>
    </location>
</feature>
<evidence type="ECO:0000256" key="17">
    <source>
        <dbReference type="ARBA" id="ARBA00060418"/>
    </source>
</evidence>
<dbReference type="FunFam" id="2.60.40.10:FF:001285">
    <property type="entry name" value="Usherin"/>
    <property type="match status" value="1"/>
</dbReference>
<feature type="domain" description="Laminin EGF-like" evidence="26">
    <location>
        <begin position="952"/>
        <end position="1003"/>
    </location>
</feature>
<feature type="domain" description="Fibronectin type-III" evidence="27">
    <location>
        <begin position="4361"/>
        <end position="4446"/>
    </location>
</feature>
<feature type="domain" description="Fibronectin type-III" evidence="27">
    <location>
        <begin position="3022"/>
        <end position="3111"/>
    </location>
</feature>
<dbReference type="InterPro" id="IPR003961">
    <property type="entry name" value="FN3_dom"/>
</dbReference>
<feature type="disulfide bond" evidence="22">
    <location>
        <begin position="987"/>
        <end position="1001"/>
    </location>
</feature>
<feature type="disulfide bond" evidence="22">
    <location>
        <begin position="818"/>
        <end position="827"/>
    </location>
</feature>
<keyword evidence="29" id="KW-1185">Reference proteome</keyword>
<dbReference type="Pfam" id="PF00055">
    <property type="entry name" value="Laminin_N"/>
    <property type="match status" value="1"/>
</dbReference>
<dbReference type="CTD" id="7399"/>
<dbReference type="GO" id="GO:0001917">
    <property type="term" value="C:photoreceptor inner segment"/>
    <property type="evidence" value="ECO:0007669"/>
    <property type="project" value="UniProtKB-SubCell"/>
</dbReference>
<dbReference type="FunFam" id="2.60.40.10:FF:001085">
    <property type="entry name" value="Usherin"/>
    <property type="match status" value="1"/>
</dbReference>
<dbReference type="InterPro" id="IPR002049">
    <property type="entry name" value="LE_dom"/>
</dbReference>
<dbReference type="PROSITE" id="PS51117">
    <property type="entry name" value="LAMININ_NTER"/>
    <property type="match status" value="1"/>
</dbReference>
<feature type="region of interest" description="Disordered" evidence="23">
    <location>
        <begin position="5111"/>
        <end position="5133"/>
    </location>
</feature>
<dbReference type="FunFam" id="2.60.120.200:FF:000111">
    <property type="entry name" value="Usherin"/>
    <property type="match status" value="1"/>
</dbReference>
<feature type="domain" description="Fibronectin type-III" evidence="27">
    <location>
        <begin position="1150"/>
        <end position="1246"/>
    </location>
</feature>
<keyword evidence="11 24" id="KW-0472">Membrane</keyword>
<feature type="disulfide bond" evidence="22">
    <location>
        <begin position="769"/>
        <end position="778"/>
    </location>
</feature>
<evidence type="ECO:0000256" key="14">
    <source>
        <dbReference type="ARBA" id="ARBA00023273"/>
    </source>
</evidence>
<feature type="domain" description="Fibronectin type-III" evidence="27">
    <location>
        <begin position="2534"/>
        <end position="2622"/>
    </location>
</feature>
<dbReference type="Pfam" id="PF00053">
    <property type="entry name" value="EGF_laminin"/>
    <property type="match status" value="9"/>
</dbReference>
<feature type="domain" description="Laminin EGF-like" evidence="26">
    <location>
        <begin position="1004"/>
        <end position="1054"/>
    </location>
</feature>
<dbReference type="Pfam" id="PF13385">
    <property type="entry name" value="Laminin_G_3"/>
    <property type="match status" value="1"/>
</dbReference>
<dbReference type="FunFam" id="2.10.25.10:FF:000275">
    <property type="entry name" value="usherin"/>
    <property type="match status" value="1"/>
</dbReference>
<dbReference type="FunFam" id="2.10.25.10:FF:000224">
    <property type="entry name" value="Usherin"/>
    <property type="match status" value="1"/>
</dbReference>
<dbReference type="PROSITE" id="PS50853">
    <property type="entry name" value="FN3"/>
    <property type="match status" value="30"/>
</dbReference>
<dbReference type="Gene3D" id="2.60.40.10">
    <property type="entry name" value="Immunoglobulins"/>
    <property type="match status" value="32"/>
</dbReference>
<feature type="domain" description="Fibronectin type-III" evidence="27">
    <location>
        <begin position="3592"/>
        <end position="3686"/>
    </location>
</feature>
<evidence type="ECO:0000256" key="6">
    <source>
        <dbReference type="ARBA" id="ARBA00022692"/>
    </source>
</evidence>
<keyword evidence="13" id="KW-0325">Glycoprotein</keyword>
<feature type="domain" description="Fibronectin type-III" evidence="27">
    <location>
        <begin position="2823"/>
        <end position="2924"/>
    </location>
</feature>
<keyword evidence="8" id="KW-0677">Repeat</keyword>
<dbReference type="Proteomes" id="UP001190640">
    <property type="component" value="Chromosome 1"/>
</dbReference>
<dbReference type="FunFam" id="2.60.40.10:FF:001227">
    <property type="entry name" value="Usherin"/>
    <property type="match status" value="1"/>
</dbReference>
<dbReference type="FunFam" id="2.60.120.200:FF:000126">
    <property type="entry name" value="usherin"/>
    <property type="match status" value="1"/>
</dbReference>
<evidence type="ECO:0000256" key="16">
    <source>
        <dbReference type="ARBA" id="ARBA00023305"/>
    </source>
</evidence>
<evidence type="ECO:0000259" key="28">
    <source>
        <dbReference type="PROSITE" id="PS51117"/>
    </source>
</evidence>
<dbReference type="PROSITE" id="PS50025">
    <property type="entry name" value="LAM_G_DOMAIN"/>
    <property type="match status" value="2"/>
</dbReference>
<dbReference type="CDD" id="cd00110">
    <property type="entry name" value="LamG"/>
    <property type="match status" value="2"/>
</dbReference>
<feature type="domain" description="Fibronectin type-III" evidence="27">
    <location>
        <begin position="2055"/>
        <end position="2144"/>
    </location>
</feature>
<evidence type="ECO:0000256" key="22">
    <source>
        <dbReference type="PROSITE-ProRule" id="PRU00460"/>
    </source>
</evidence>
<dbReference type="InterPro" id="IPR001791">
    <property type="entry name" value="Laminin_G"/>
</dbReference>
<evidence type="ECO:0000256" key="3">
    <source>
        <dbReference type="ARBA" id="ARBA00022475"/>
    </source>
</evidence>
<keyword evidence="7" id="KW-0732">Signal</keyword>
<feature type="domain" description="Fibronectin type-III" evidence="27">
    <location>
        <begin position="4071"/>
        <end position="4159"/>
    </location>
</feature>
<dbReference type="FunFam" id="2.60.40.10:FF:001023">
    <property type="entry name" value="usherin"/>
    <property type="match status" value="1"/>
</dbReference>
<dbReference type="FunFam" id="2.60.40.10:FF:001099">
    <property type="entry name" value="Usherin"/>
    <property type="match status" value="1"/>
</dbReference>
<protein>
    <recommendedName>
        <fullName evidence="19">Usherin</fullName>
    </recommendedName>
    <alternativeName>
        <fullName evidence="20">Usher syndrome type IIa protein homolog</fullName>
    </alternativeName>
    <alternativeName>
        <fullName evidence="21">Usher syndrome type-2A protein homolog</fullName>
    </alternativeName>
</protein>
<feature type="domain" description="Fibronectin type-III" evidence="27">
    <location>
        <begin position="4741"/>
        <end position="4831"/>
    </location>
</feature>
<dbReference type="GO" id="GO:0060171">
    <property type="term" value="C:stereocilium membrane"/>
    <property type="evidence" value="ECO:0007669"/>
    <property type="project" value="UniProtKB-SubCell"/>
</dbReference>
<dbReference type="FunFam" id="2.10.25.10:FF:000412">
    <property type="entry name" value="Usherin"/>
    <property type="match status" value="1"/>
</dbReference>
<dbReference type="GO" id="GO:0048513">
    <property type="term" value="P:animal organ development"/>
    <property type="evidence" value="ECO:0007669"/>
    <property type="project" value="UniProtKB-ARBA"/>
</dbReference>
<feature type="disulfide bond" evidence="22">
    <location>
        <begin position="665"/>
        <end position="674"/>
    </location>
</feature>
<feature type="domain" description="Fibronectin type-III" evidence="27">
    <location>
        <begin position="4160"/>
        <end position="4267"/>
    </location>
</feature>
<dbReference type="FunFam" id="2.10.25.10:FF:000313">
    <property type="entry name" value="Usherin"/>
    <property type="match status" value="1"/>
</dbReference>
<feature type="disulfide bond" evidence="22">
    <location>
        <begin position="1006"/>
        <end position="1023"/>
    </location>
</feature>
<dbReference type="FunFam" id="2.60.40.10:FF:001030">
    <property type="entry name" value="Usherin"/>
    <property type="match status" value="1"/>
</dbReference>
<evidence type="ECO:0000256" key="19">
    <source>
        <dbReference type="ARBA" id="ARBA00072076"/>
    </source>
</evidence>
<feature type="domain" description="Laminin N-terminal" evidence="28">
    <location>
        <begin position="278"/>
        <end position="518"/>
    </location>
</feature>
<dbReference type="SMART" id="SM00560">
    <property type="entry name" value="LamGL"/>
    <property type="match status" value="1"/>
</dbReference>
<dbReference type="InterPro" id="IPR036116">
    <property type="entry name" value="FN3_sf"/>
</dbReference>
<comment type="subunit">
    <text evidence="18">Interacts with collagen IV and fibronectin via its laminin EGF-like domains. Interaction with collagen may be required for stable integration into the basement membrane. Interacts with NINL. Interacts with USH1C. Component of USH2 complex, composed of ADGRV1, PDZD7, USH2A and WHRN. Interacts with ADGRV1/MASS1 (via N-terminal PDZ domain). Interacts (via the cytoplasmic region) with WHRN. Interacts (via the cytoplasmic region) with PDZD7. Interacts (via the cytoplasmic region) with VEZT and MYO7A (via MyTH4-FERM domains); the interaction associates VEZT with the USH2 complex at the stereocilia base.</text>
</comment>
<dbReference type="FunFam" id="2.60.40.10:FF:000819">
    <property type="entry name" value="Usherin"/>
    <property type="match status" value="1"/>
</dbReference>
<dbReference type="FunFam" id="2.10.25.10:FF:000094">
    <property type="entry name" value="Laminin subunit alpha-2"/>
    <property type="match status" value="1"/>
</dbReference>
<dbReference type="InterPro" id="IPR013320">
    <property type="entry name" value="ConA-like_dom_sf"/>
</dbReference>
<evidence type="ECO:0000259" key="27">
    <source>
        <dbReference type="PROSITE" id="PS50853"/>
    </source>
</evidence>
<dbReference type="KEGG" id="emc:129323795"/>
<evidence type="ECO:0000256" key="20">
    <source>
        <dbReference type="ARBA" id="ARBA00080960"/>
    </source>
</evidence>
<feature type="domain" description="Fibronectin type-III" evidence="27">
    <location>
        <begin position="1060"/>
        <end position="1148"/>
    </location>
</feature>
<dbReference type="GO" id="GO:0045494">
    <property type="term" value="P:photoreceptor cell maintenance"/>
    <property type="evidence" value="ECO:0007669"/>
    <property type="project" value="UniProtKB-ARBA"/>
</dbReference>
<feature type="compositionally biased region" description="Polar residues" evidence="23">
    <location>
        <begin position="5119"/>
        <end position="5133"/>
    </location>
</feature>
<accession>A0AA97IVV1</accession>
<dbReference type="RefSeq" id="XP_054826524.1">
    <property type="nucleotide sequence ID" value="XM_054970549.1"/>
</dbReference>
<feature type="domain" description="Laminin EGF-like" evidence="26">
    <location>
        <begin position="848"/>
        <end position="900"/>
    </location>
</feature>
<dbReference type="FunFam" id="2.60.40.10:FF:001168">
    <property type="entry name" value="Usherin"/>
    <property type="match status" value="1"/>
</dbReference>
<feature type="domain" description="Fibronectin type-III" evidence="27">
    <location>
        <begin position="4271"/>
        <end position="4360"/>
    </location>
</feature>
<feature type="disulfide bond" evidence="22">
    <location>
        <begin position="923"/>
        <end position="932"/>
    </location>
</feature>
<feature type="transmembrane region" description="Helical" evidence="24">
    <location>
        <begin position="5048"/>
        <end position="5070"/>
    </location>
</feature>
<dbReference type="InterPro" id="IPR008211">
    <property type="entry name" value="Laminin_N"/>
</dbReference>
<dbReference type="FunFam" id="2.60.40.10:FF:001100">
    <property type="entry name" value="Usherin"/>
    <property type="match status" value="1"/>
</dbReference>
<feature type="domain" description="Fibronectin type-III" evidence="27">
    <location>
        <begin position="3504"/>
        <end position="3591"/>
    </location>
</feature>
<keyword evidence="3" id="KW-1003">Cell membrane</keyword>
<dbReference type="PANTHER" id="PTHR46957:SF7">
    <property type="entry name" value="USHERIN"/>
    <property type="match status" value="1"/>
</dbReference>
<dbReference type="GO" id="GO:0007605">
    <property type="term" value="P:sensory perception of sound"/>
    <property type="evidence" value="ECO:0007669"/>
    <property type="project" value="UniProtKB-KW"/>
</dbReference>
<dbReference type="SMART" id="SM00180">
    <property type="entry name" value="EGF_Lam"/>
    <property type="match status" value="10"/>
</dbReference>
<dbReference type="PROSITE" id="PS50027">
    <property type="entry name" value="EGF_LAM_2"/>
    <property type="match status" value="8"/>
</dbReference>
<comment type="subcellular location">
    <subcellularLocation>
        <location evidence="17">Cell projection</location>
        <location evidence="17">Stereocilium membrane</location>
        <topology evidence="17">Single-pass type I membrane protein</topology>
    </subcellularLocation>
    <subcellularLocation>
        <location evidence="1">Photoreceptor inner segment</location>
    </subcellularLocation>
    <subcellularLocation>
        <location evidence="2">Secreted</location>
    </subcellularLocation>
</comment>
<reference evidence="30" key="1">
    <citation type="submission" date="2025-08" db="UniProtKB">
        <authorList>
            <consortium name="RefSeq"/>
        </authorList>
    </citation>
    <scope>IDENTIFICATION</scope>
    <source>
        <tissue evidence="30">Blood</tissue>
    </source>
</reference>
<feature type="domain" description="Laminin EGF-like" evidence="26">
    <location>
        <begin position="748"/>
        <end position="795"/>
    </location>
</feature>
<keyword evidence="10 24" id="KW-1133">Transmembrane helix</keyword>
<comment type="caution">
    <text evidence="22">Lacks conserved residue(s) required for the propagation of feature annotation.</text>
</comment>
<evidence type="ECO:0000256" key="10">
    <source>
        <dbReference type="ARBA" id="ARBA00022989"/>
    </source>
</evidence>
<dbReference type="InterPro" id="IPR050713">
    <property type="entry name" value="RTP_Phos/Ushers"/>
</dbReference>
<dbReference type="FunFam" id="2.60.40.10:FF:001037">
    <property type="entry name" value="Usherin"/>
    <property type="match status" value="1"/>
</dbReference>
<evidence type="ECO:0000256" key="15">
    <source>
        <dbReference type="ARBA" id="ARBA00023292"/>
    </source>
</evidence>
<evidence type="ECO:0000313" key="29">
    <source>
        <dbReference type="Proteomes" id="UP001190640"/>
    </source>
</evidence>
<dbReference type="SMART" id="SM00060">
    <property type="entry name" value="FN3"/>
    <property type="match status" value="33"/>
</dbReference>
<feature type="domain" description="Laminin G" evidence="25">
    <location>
        <begin position="1516"/>
        <end position="1711"/>
    </location>
</feature>
<feature type="disulfide bond" evidence="22">
    <location>
        <begin position="935"/>
        <end position="949"/>
    </location>
</feature>
<evidence type="ECO:0000256" key="9">
    <source>
        <dbReference type="ARBA" id="ARBA00022740"/>
    </source>
</evidence>
<evidence type="ECO:0000256" key="13">
    <source>
        <dbReference type="ARBA" id="ARBA00023180"/>
    </source>
</evidence>
<dbReference type="PANTHER" id="PTHR46957">
    <property type="entry name" value="CYTOKINE RECEPTOR"/>
    <property type="match status" value="1"/>
</dbReference>
<feature type="domain" description="Fibronectin type-III" evidence="27">
    <location>
        <begin position="4833"/>
        <end position="4937"/>
    </location>
</feature>
<dbReference type="SMART" id="SM00136">
    <property type="entry name" value="LamNT"/>
    <property type="match status" value="1"/>
</dbReference>
<feature type="disulfide bond" evidence="22">
    <location>
        <begin position="748"/>
        <end position="760"/>
    </location>
</feature>
<evidence type="ECO:0000256" key="11">
    <source>
        <dbReference type="ARBA" id="ARBA00023136"/>
    </source>
</evidence>
<evidence type="ECO:0000256" key="18">
    <source>
        <dbReference type="ARBA" id="ARBA00065195"/>
    </source>
</evidence>
<feature type="disulfide bond" evidence="22">
    <location>
        <begin position="750"/>
        <end position="767"/>
    </location>
</feature>
<feature type="disulfide bond" evidence="22">
    <location>
        <begin position="1004"/>
        <end position="1016"/>
    </location>
</feature>